<proteinExistence type="predicted"/>
<organism evidence="6 7">
    <name type="scientific">Roseovarius aestuarii</name>
    <dbReference type="NCBI Taxonomy" id="475083"/>
    <lineage>
        <taxon>Bacteria</taxon>
        <taxon>Pseudomonadati</taxon>
        <taxon>Pseudomonadota</taxon>
        <taxon>Alphaproteobacteria</taxon>
        <taxon>Rhodobacterales</taxon>
        <taxon>Roseobacteraceae</taxon>
        <taxon>Roseovarius</taxon>
    </lineage>
</organism>
<dbReference type="Proteomes" id="UP000193224">
    <property type="component" value="Unassembled WGS sequence"/>
</dbReference>
<keyword evidence="1" id="KW-0285">Flavoprotein</keyword>
<dbReference type="OrthoDB" id="9804736at2"/>
<evidence type="ECO:0000313" key="6">
    <source>
        <dbReference type="EMBL" id="SMC12221.1"/>
    </source>
</evidence>
<reference evidence="6 7" key="1">
    <citation type="submission" date="2017-03" db="EMBL/GenBank/DDBJ databases">
        <authorList>
            <person name="Afonso C.L."/>
            <person name="Miller P.J."/>
            <person name="Scott M.A."/>
            <person name="Spackman E."/>
            <person name="Goraichik I."/>
            <person name="Dimitrov K.M."/>
            <person name="Suarez D.L."/>
            <person name="Swayne D.E."/>
        </authorList>
    </citation>
    <scope>NUCLEOTIDE SEQUENCE [LARGE SCALE GENOMIC DNA]</scope>
    <source>
        <strain evidence="6 7">CECT 7745</strain>
    </source>
</reference>
<dbReference type="PANTHER" id="PTHR42847:SF4">
    <property type="entry name" value="ALKANESULFONATE MONOOXYGENASE-RELATED"/>
    <property type="match status" value="1"/>
</dbReference>
<accession>A0A1X7BRH8</accession>
<evidence type="ECO:0000256" key="3">
    <source>
        <dbReference type="ARBA" id="ARBA00023002"/>
    </source>
</evidence>
<dbReference type="SUPFAM" id="SSF51679">
    <property type="entry name" value="Bacterial luciferase-like"/>
    <property type="match status" value="1"/>
</dbReference>
<dbReference type="GO" id="GO:0052601">
    <property type="term" value="F:limonene 1,2-monooxygenase [NAD(P)H) activity"/>
    <property type="evidence" value="ECO:0007669"/>
    <property type="project" value="UniProtKB-EC"/>
</dbReference>
<sequence>MKFQLAINLERMDDSTDMKAVRDHTLEMVKMADAAGFEIAWAAEHHAMEMTIAPNPFQILTWWGEHAKNIRLGVGVVNAAYWHPINLAGEAAFLDLVSDGRLEFGIGSGAYQREFDRMKPGLDQKDSWRYMQEMLPVVKELWKGDYTHNGEFWHFPTATSCPKPVQKDVPIWVAARAPITFDYAVEHNCNILSWPLTMPFSEAETYRARLDDAIAKHDGEYTGNWAVMRHTAVYDNEADRKAAMDAIRVQLSQFGNLMMKSGDVVNGFPDRVPLDSLEGNARVDPELLEENLMFGSPEQVITKLKKYEEIGVDGFLYYASMGMDMDQQKRSLKLFIDQVMPEFTEKELAHAG</sequence>
<dbReference type="InterPro" id="IPR050172">
    <property type="entry name" value="SsuD_RutA_monooxygenase"/>
</dbReference>
<dbReference type="PANTHER" id="PTHR42847">
    <property type="entry name" value="ALKANESULFONATE MONOOXYGENASE"/>
    <property type="match status" value="1"/>
</dbReference>
<dbReference type="InterPro" id="IPR036661">
    <property type="entry name" value="Luciferase-like_sf"/>
</dbReference>
<evidence type="ECO:0000256" key="1">
    <source>
        <dbReference type="ARBA" id="ARBA00022630"/>
    </source>
</evidence>
<dbReference type="InterPro" id="IPR011251">
    <property type="entry name" value="Luciferase-like_dom"/>
</dbReference>
<dbReference type="EC" id="1.14.13.107" evidence="6"/>
<dbReference type="GO" id="GO:0046306">
    <property type="term" value="P:alkanesulfonate catabolic process"/>
    <property type="evidence" value="ECO:0007669"/>
    <property type="project" value="TreeGrafter"/>
</dbReference>
<name>A0A1X7BRH8_9RHOB</name>
<gene>
    <name evidence="6" type="primary">limB_1</name>
    <name evidence="6" type="ORF">ROA7745_02044</name>
</gene>
<evidence type="ECO:0000259" key="5">
    <source>
        <dbReference type="Pfam" id="PF00296"/>
    </source>
</evidence>
<dbReference type="RefSeq" id="WP_085800242.1">
    <property type="nucleotide sequence ID" value="NZ_FWXB01000006.1"/>
</dbReference>
<keyword evidence="3 6" id="KW-0560">Oxidoreductase</keyword>
<protein>
    <submittedName>
        <fullName evidence="6">Limonene 1,2-monooxygenase</fullName>
        <ecNumber evidence="6">1.14.13.107</ecNumber>
    </submittedName>
</protein>
<dbReference type="EMBL" id="FWXB01000006">
    <property type="protein sequence ID" value="SMC12221.1"/>
    <property type="molecule type" value="Genomic_DNA"/>
</dbReference>
<keyword evidence="7" id="KW-1185">Reference proteome</keyword>
<keyword evidence="4 6" id="KW-0503">Monooxygenase</keyword>
<dbReference type="Gene3D" id="3.20.20.30">
    <property type="entry name" value="Luciferase-like domain"/>
    <property type="match status" value="1"/>
</dbReference>
<dbReference type="AlphaFoldDB" id="A0A1X7BRH8"/>
<keyword evidence="2" id="KW-0288">FMN</keyword>
<dbReference type="GO" id="GO:0008726">
    <property type="term" value="F:alkanesulfonate monooxygenase activity"/>
    <property type="evidence" value="ECO:0007669"/>
    <property type="project" value="TreeGrafter"/>
</dbReference>
<dbReference type="Pfam" id="PF00296">
    <property type="entry name" value="Bac_luciferase"/>
    <property type="match status" value="1"/>
</dbReference>
<evidence type="ECO:0000256" key="2">
    <source>
        <dbReference type="ARBA" id="ARBA00022643"/>
    </source>
</evidence>
<feature type="domain" description="Luciferase-like" evidence="5">
    <location>
        <begin position="13"/>
        <end position="313"/>
    </location>
</feature>
<evidence type="ECO:0000256" key="4">
    <source>
        <dbReference type="ARBA" id="ARBA00023033"/>
    </source>
</evidence>
<evidence type="ECO:0000313" key="7">
    <source>
        <dbReference type="Proteomes" id="UP000193224"/>
    </source>
</evidence>